<protein>
    <recommendedName>
        <fullName evidence="1">HAT C-terminal dimerisation domain-containing protein</fullName>
    </recommendedName>
</protein>
<evidence type="ECO:0000313" key="3">
    <source>
        <dbReference type="Proteomes" id="UP000070544"/>
    </source>
</evidence>
<evidence type="ECO:0000259" key="1">
    <source>
        <dbReference type="Pfam" id="PF05699"/>
    </source>
</evidence>
<sequence>MQEIMDMDRIVNGMLKDVDSAVNAEFQWLCHIVLDFVDITDIQHTGINLSNVVWRVLEKQGLLSKMLEQALELQVAIDIQTQEDNIFGGLILELSWMQSTELVAIAKLLEEVVPLFKALLYHFEDQKDPYATLNDILDADFANAHTKIKEYYNKTNWIYCVKMALDPQFGLWYFVDEEWPDCLVYQLKMKMSLIFNSWYKSVGDAQIDTGMVERNELDEYWALERKDQEHAITLGIPAMSVLLEQLFSAAGEVMTAQRNCLAGDKAQAIMLLSDSWSLAWLCFRL</sequence>
<keyword evidence="3" id="KW-1185">Reference proteome</keyword>
<dbReference type="SUPFAM" id="SSF53098">
    <property type="entry name" value="Ribonuclease H-like"/>
    <property type="match status" value="1"/>
</dbReference>
<accession>A0A139A3V0</accession>
<organism evidence="2 3">
    <name type="scientific">Gonapodya prolifera (strain JEL478)</name>
    <name type="common">Monoblepharis prolifera</name>
    <dbReference type="NCBI Taxonomy" id="1344416"/>
    <lineage>
        <taxon>Eukaryota</taxon>
        <taxon>Fungi</taxon>
        <taxon>Fungi incertae sedis</taxon>
        <taxon>Chytridiomycota</taxon>
        <taxon>Chytridiomycota incertae sedis</taxon>
        <taxon>Monoblepharidomycetes</taxon>
        <taxon>Monoblepharidales</taxon>
        <taxon>Gonapodyaceae</taxon>
        <taxon>Gonapodya</taxon>
    </lineage>
</organism>
<dbReference type="OrthoDB" id="7686387at2759"/>
<feature type="domain" description="HAT C-terminal dimerisation" evidence="1">
    <location>
        <begin position="234"/>
        <end position="273"/>
    </location>
</feature>
<dbReference type="InterPro" id="IPR008906">
    <property type="entry name" value="HATC_C_dom"/>
</dbReference>
<dbReference type="AlphaFoldDB" id="A0A139A3V0"/>
<proteinExistence type="predicted"/>
<gene>
    <name evidence="2" type="ORF">M427DRAFT_35637</name>
</gene>
<dbReference type="EMBL" id="KQ965800">
    <property type="protein sequence ID" value="KXS11497.1"/>
    <property type="molecule type" value="Genomic_DNA"/>
</dbReference>
<evidence type="ECO:0000313" key="2">
    <source>
        <dbReference type="EMBL" id="KXS11497.1"/>
    </source>
</evidence>
<dbReference type="GO" id="GO:0046983">
    <property type="term" value="F:protein dimerization activity"/>
    <property type="evidence" value="ECO:0007669"/>
    <property type="project" value="InterPro"/>
</dbReference>
<dbReference type="Pfam" id="PF05699">
    <property type="entry name" value="Dimer_Tnp_hAT"/>
    <property type="match status" value="1"/>
</dbReference>
<dbReference type="InterPro" id="IPR012337">
    <property type="entry name" value="RNaseH-like_sf"/>
</dbReference>
<reference evidence="2 3" key="1">
    <citation type="journal article" date="2015" name="Genome Biol. Evol.">
        <title>Phylogenomic analyses indicate that early fungi evolved digesting cell walls of algal ancestors of land plants.</title>
        <authorList>
            <person name="Chang Y."/>
            <person name="Wang S."/>
            <person name="Sekimoto S."/>
            <person name="Aerts A.L."/>
            <person name="Choi C."/>
            <person name="Clum A."/>
            <person name="LaButti K.M."/>
            <person name="Lindquist E.A."/>
            <person name="Yee Ngan C."/>
            <person name="Ohm R.A."/>
            <person name="Salamov A.A."/>
            <person name="Grigoriev I.V."/>
            <person name="Spatafora J.W."/>
            <person name="Berbee M.L."/>
        </authorList>
    </citation>
    <scope>NUCLEOTIDE SEQUENCE [LARGE SCALE GENOMIC DNA]</scope>
    <source>
        <strain evidence="2 3">JEL478</strain>
    </source>
</reference>
<name>A0A139A3V0_GONPJ</name>
<dbReference type="Proteomes" id="UP000070544">
    <property type="component" value="Unassembled WGS sequence"/>
</dbReference>